<evidence type="ECO:0000256" key="2">
    <source>
        <dbReference type="PROSITE-ProRule" id="PRU00169"/>
    </source>
</evidence>
<dbReference type="Gene3D" id="3.40.50.2300">
    <property type="match status" value="2"/>
</dbReference>
<sequence length="357" mass="37994">MAKIEATPRLLVVDDHPDNRTILRRRFTRLGYEVMEAGDGAKALALIAAFPFDLVMLDIMMPGIDGLEVLRRVRETRSQAELPIIMVTGKSASEDVVEALNLGANDYITKPVDIEVAYARAEMQLRRKREDDGKSAAFRDLEQTLTKLQEAVTQAENTSALLADLGADVRAPMAGVLGAATVLTRICDTPDLKKVVAVIEAAAASLDGLMSDALETGDRRGAPAKSKIRVLSADDDAVSRHAMREMLHAAEVEVELVDAPGGLEAAALAAGGIFDLVLMNVEMADGLAGLREVRRTERERGKRRTPILAVSLEGSKAAKALAAGADLHMARPITAAGLLTAVAAALSRESEDLSAVA</sequence>
<dbReference type="SMART" id="SM00448">
    <property type="entry name" value="REC"/>
    <property type="match status" value="2"/>
</dbReference>
<feature type="domain" description="Response regulatory" evidence="3">
    <location>
        <begin position="9"/>
        <end position="125"/>
    </location>
</feature>
<keyword evidence="5" id="KW-1185">Reference proteome</keyword>
<protein>
    <recommendedName>
        <fullName evidence="3">Response regulatory domain-containing protein</fullName>
    </recommendedName>
</protein>
<evidence type="ECO:0000259" key="3">
    <source>
        <dbReference type="PROSITE" id="PS50110"/>
    </source>
</evidence>
<dbReference type="AlphaFoldDB" id="A0A328AWN7"/>
<keyword evidence="1 2" id="KW-0597">Phosphoprotein</keyword>
<dbReference type="Proteomes" id="UP000249842">
    <property type="component" value="Unassembled WGS sequence"/>
</dbReference>
<accession>A0A328AWN7</accession>
<evidence type="ECO:0000313" key="4">
    <source>
        <dbReference type="EMBL" id="RAK59027.1"/>
    </source>
</evidence>
<comment type="caution">
    <text evidence="2">Lacks conserved residue(s) required for the propagation of feature annotation.</text>
</comment>
<organism evidence="4 5">
    <name type="scientific">Phenylobacterium hankyongense</name>
    <dbReference type="NCBI Taxonomy" id="1813876"/>
    <lineage>
        <taxon>Bacteria</taxon>
        <taxon>Pseudomonadati</taxon>
        <taxon>Pseudomonadota</taxon>
        <taxon>Alphaproteobacteria</taxon>
        <taxon>Caulobacterales</taxon>
        <taxon>Caulobacteraceae</taxon>
        <taxon>Phenylobacterium</taxon>
    </lineage>
</organism>
<dbReference type="SUPFAM" id="SSF52172">
    <property type="entry name" value="CheY-like"/>
    <property type="match status" value="2"/>
</dbReference>
<dbReference type="PROSITE" id="PS50110">
    <property type="entry name" value="RESPONSE_REGULATORY"/>
    <property type="match status" value="2"/>
</dbReference>
<evidence type="ECO:0000256" key="1">
    <source>
        <dbReference type="ARBA" id="ARBA00022553"/>
    </source>
</evidence>
<dbReference type="Pfam" id="PF00072">
    <property type="entry name" value="Response_reg"/>
    <property type="match status" value="2"/>
</dbReference>
<dbReference type="PANTHER" id="PTHR44591:SF3">
    <property type="entry name" value="RESPONSE REGULATORY DOMAIN-CONTAINING PROTEIN"/>
    <property type="match status" value="1"/>
</dbReference>
<gene>
    <name evidence="4" type="ORF">DJ021_04015</name>
</gene>
<proteinExistence type="predicted"/>
<dbReference type="RefSeq" id="WP_111456320.1">
    <property type="nucleotide sequence ID" value="NZ_QFYP01000001.1"/>
</dbReference>
<dbReference type="GO" id="GO:0000160">
    <property type="term" value="P:phosphorelay signal transduction system"/>
    <property type="evidence" value="ECO:0007669"/>
    <property type="project" value="InterPro"/>
</dbReference>
<dbReference type="OrthoDB" id="9786548at2"/>
<reference evidence="5" key="1">
    <citation type="submission" date="2018-05" db="EMBL/GenBank/DDBJ databases">
        <authorList>
            <person name="Li X."/>
        </authorList>
    </citation>
    <scope>NUCLEOTIDE SEQUENCE [LARGE SCALE GENOMIC DNA]</scope>
    <source>
        <strain evidence="5">HKS-05</strain>
    </source>
</reference>
<dbReference type="InterPro" id="IPR001789">
    <property type="entry name" value="Sig_transdc_resp-reg_receiver"/>
</dbReference>
<dbReference type="InterPro" id="IPR050595">
    <property type="entry name" value="Bact_response_regulator"/>
</dbReference>
<dbReference type="CDD" id="cd17574">
    <property type="entry name" value="REC_OmpR"/>
    <property type="match status" value="1"/>
</dbReference>
<evidence type="ECO:0000313" key="5">
    <source>
        <dbReference type="Proteomes" id="UP000249842"/>
    </source>
</evidence>
<dbReference type="PANTHER" id="PTHR44591">
    <property type="entry name" value="STRESS RESPONSE REGULATOR PROTEIN 1"/>
    <property type="match status" value="1"/>
</dbReference>
<name>A0A328AWN7_9CAUL</name>
<dbReference type="EMBL" id="QFYP01000001">
    <property type="protein sequence ID" value="RAK59027.1"/>
    <property type="molecule type" value="Genomic_DNA"/>
</dbReference>
<feature type="modified residue" description="4-aspartylphosphate" evidence="2">
    <location>
        <position position="58"/>
    </location>
</feature>
<feature type="domain" description="Response regulatory" evidence="3">
    <location>
        <begin position="229"/>
        <end position="346"/>
    </location>
</feature>
<comment type="caution">
    <text evidence="4">The sequence shown here is derived from an EMBL/GenBank/DDBJ whole genome shotgun (WGS) entry which is preliminary data.</text>
</comment>
<dbReference type="InterPro" id="IPR011006">
    <property type="entry name" value="CheY-like_superfamily"/>
</dbReference>